<dbReference type="InterPro" id="IPR046342">
    <property type="entry name" value="CBS_dom_sf"/>
</dbReference>
<dbReference type="EMBL" id="JPMI01000046">
    <property type="protein sequence ID" value="KFA93584.1"/>
    <property type="molecule type" value="Genomic_DNA"/>
</dbReference>
<gene>
    <name evidence="4" type="ORF">Q664_08305</name>
</gene>
<dbReference type="SUPFAM" id="SSF54631">
    <property type="entry name" value="CBS-domain pair"/>
    <property type="match status" value="1"/>
</dbReference>
<comment type="caution">
    <text evidence="4">The sequence shown here is derived from an EMBL/GenBank/DDBJ whole genome shotgun (WGS) entry which is preliminary data.</text>
</comment>
<dbReference type="InterPro" id="IPR000644">
    <property type="entry name" value="CBS_dom"/>
</dbReference>
<name>A0A084SYP9_9BACT</name>
<sequence length="135" mass="15359">MLTVDELMTRELVTLKEDDDIVRGDDLLAEYDIRHLPVVKDGKLVGLVSHRDLIRALARHERSPGSPPLQVRDIMTRAPETLRPRSSVREAIHKLLDRKFGCVPVVEDGDRLVGILTETDLIRLAGRLLDKDERH</sequence>
<evidence type="ECO:0000313" key="4">
    <source>
        <dbReference type="EMBL" id="KFA93584.1"/>
    </source>
</evidence>
<protein>
    <recommendedName>
        <fullName evidence="3">CBS domain-containing protein</fullName>
    </recommendedName>
</protein>
<dbReference type="PANTHER" id="PTHR43080">
    <property type="entry name" value="CBS DOMAIN-CONTAINING PROTEIN CBSX3, MITOCHONDRIAL"/>
    <property type="match status" value="1"/>
</dbReference>
<dbReference type="RefSeq" id="WP_043391802.1">
    <property type="nucleotide sequence ID" value="NZ_JPMI01000046.1"/>
</dbReference>
<dbReference type="PROSITE" id="PS51371">
    <property type="entry name" value="CBS"/>
    <property type="match status" value="2"/>
</dbReference>
<keyword evidence="1 2" id="KW-0129">CBS domain</keyword>
<evidence type="ECO:0000313" key="5">
    <source>
        <dbReference type="Proteomes" id="UP000028547"/>
    </source>
</evidence>
<proteinExistence type="predicted"/>
<dbReference type="Gene3D" id="3.10.580.10">
    <property type="entry name" value="CBS-domain"/>
    <property type="match status" value="1"/>
</dbReference>
<dbReference type="AlphaFoldDB" id="A0A084SYP9"/>
<dbReference type="Proteomes" id="UP000028547">
    <property type="component" value="Unassembled WGS sequence"/>
</dbReference>
<dbReference type="CDD" id="cd04584">
    <property type="entry name" value="CBS_pair_AcuB_like"/>
    <property type="match status" value="1"/>
</dbReference>
<dbReference type="SMART" id="SM00116">
    <property type="entry name" value="CBS"/>
    <property type="match status" value="2"/>
</dbReference>
<organism evidence="4 5">
    <name type="scientific">Archangium violaceum Cb vi76</name>
    <dbReference type="NCBI Taxonomy" id="1406225"/>
    <lineage>
        <taxon>Bacteria</taxon>
        <taxon>Pseudomonadati</taxon>
        <taxon>Myxococcota</taxon>
        <taxon>Myxococcia</taxon>
        <taxon>Myxococcales</taxon>
        <taxon>Cystobacterineae</taxon>
        <taxon>Archangiaceae</taxon>
        <taxon>Archangium</taxon>
    </lineage>
</organism>
<dbReference type="PANTHER" id="PTHR43080:SF2">
    <property type="entry name" value="CBS DOMAIN-CONTAINING PROTEIN"/>
    <property type="match status" value="1"/>
</dbReference>
<dbReference type="Pfam" id="PF00571">
    <property type="entry name" value="CBS"/>
    <property type="match status" value="2"/>
</dbReference>
<evidence type="ECO:0000259" key="3">
    <source>
        <dbReference type="PROSITE" id="PS51371"/>
    </source>
</evidence>
<feature type="domain" description="CBS" evidence="3">
    <location>
        <begin position="8"/>
        <end position="63"/>
    </location>
</feature>
<feature type="domain" description="CBS" evidence="3">
    <location>
        <begin position="75"/>
        <end position="131"/>
    </location>
</feature>
<evidence type="ECO:0000256" key="2">
    <source>
        <dbReference type="PROSITE-ProRule" id="PRU00703"/>
    </source>
</evidence>
<dbReference type="InterPro" id="IPR051257">
    <property type="entry name" value="Diverse_CBS-Domain"/>
</dbReference>
<accession>A0A084SYP9</accession>
<reference evidence="4 5" key="1">
    <citation type="submission" date="2014-07" db="EMBL/GenBank/DDBJ databases">
        <title>Draft Genome Sequence of Gephyronic Acid Producer, Cystobacter violaceus Strain Cb vi76.</title>
        <authorList>
            <person name="Stevens D.C."/>
            <person name="Young J."/>
            <person name="Carmichael R."/>
            <person name="Tan J."/>
            <person name="Taylor R.E."/>
        </authorList>
    </citation>
    <scope>NUCLEOTIDE SEQUENCE [LARGE SCALE GENOMIC DNA]</scope>
    <source>
        <strain evidence="4 5">Cb vi76</strain>
    </source>
</reference>
<evidence type="ECO:0000256" key="1">
    <source>
        <dbReference type="ARBA" id="ARBA00023122"/>
    </source>
</evidence>